<dbReference type="STRING" id="582899.Hden_3482"/>
<evidence type="ECO:0000259" key="5">
    <source>
        <dbReference type="PROSITE" id="PS51186"/>
    </source>
</evidence>
<keyword evidence="2" id="KW-0963">Cytoplasm</keyword>
<dbReference type="OrthoDB" id="9804026at2"/>
<dbReference type="GO" id="GO:0008080">
    <property type="term" value="F:N-acetyltransferase activity"/>
    <property type="evidence" value="ECO:0007669"/>
    <property type="project" value="InterPro"/>
</dbReference>
<dbReference type="PANTHER" id="PTHR43420:SF44">
    <property type="entry name" value="ACETYLTRANSFERASE YPEA"/>
    <property type="match status" value="1"/>
</dbReference>
<dbReference type="Proteomes" id="UP000002033">
    <property type="component" value="Chromosome"/>
</dbReference>
<dbReference type="EMBL" id="CP002083">
    <property type="protein sequence ID" value="ADJ25273.1"/>
    <property type="molecule type" value="Genomic_DNA"/>
</dbReference>
<evidence type="ECO:0000256" key="3">
    <source>
        <dbReference type="ARBA" id="ARBA00022679"/>
    </source>
</evidence>
<accession>D8JY69</accession>
<evidence type="ECO:0000256" key="4">
    <source>
        <dbReference type="ARBA" id="ARBA00023315"/>
    </source>
</evidence>
<dbReference type="RefSeq" id="WP_013217432.1">
    <property type="nucleotide sequence ID" value="NC_014313.1"/>
</dbReference>
<gene>
    <name evidence="6" type="ordered locus">Hden_3482</name>
</gene>
<comment type="similarity">
    <text evidence="1">Belongs to the acetyltransferase family. RimI subfamily.</text>
</comment>
<dbReference type="AlphaFoldDB" id="D8JY69"/>
<evidence type="ECO:0000313" key="7">
    <source>
        <dbReference type="Proteomes" id="UP000002033"/>
    </source>
</evidence>
<reference evidence="7" key="1">
    <citation type="journal article" date="2011" name="J. Bacteriol.">
        <title>Genome sequences of eight morphologically diverse alphaproteobacteria.</title>
        <authorList>
            <consortium name="US DOE Joint Genome Institute"/>
            <person name="Brown P.J."/>
            <person name="Kysela D.T."/>
            <person name="Buechlein A."/>
            <person name="Hemmerich C."/>
            <person name="Brun Y.V."/>
        </authorList>
    </citation>
    <scope>NUCLEOTIDE SEQUENCE [LARGE SCALE GENOMIC DNA]</scope>
    <source>
        <strain evidence="7">ATCC 51888 / DSM 1869 / NCIB 11706 / TK 0415</strain>
    </source>
</reference>
<keyword evidence="4" id="KW-0012">Acyltransferase</keyword>
<evidence type="ECO:0000256" key="1">
    <source>
        <dbReference type="ARBA" id="ARBA00005395"/>
    </source>
</evidence>
<evidence type="ECO:0000313" key="6">
    <source>
        <dbReference type="EMBL" id="ADJ25273.1"/>
    </source>
</evidence>
<feature type="domain" description="N-acetyltransferase" evidence="5">
    <location>
        <begin position="15"/>
        <end position="162"/>
    </location>
</feature>
<dbReference type="eggNOG" id="COG0456">
    <property type="taxonomic scope" value="Bacteria"/>
</dbReference>
<evidence type="ECO:0000256" key="2">
    <source>
        <dbReference type="ARBA" id="ARBA00022490"/>
    </source>
</evidence>
<protein>
    <submittedName>
        <fullName evidence="6">Ribosomal-protein-alanine acetyltransferase</fullName>
    </submittedName>
</protein>
<dbReference type="Gene3D" id="3.40.630.30">
    <property type="match status" value="1"/>
</dbReference>
<dbReference type="Pfam" id="PF00583">
    <property type="entry name" value="Acetyltransf_1"/>
    <property type="match status" value="1"/>
</dbReference>
<dbReference type="HOGENOM" id="CLU_013985_23_2_5"/>
<sequence>MSSNVTPFRNVKHASMLWAAPERAEEIAALHAKLFDPPWDTAAIKGLLEHPAATSLIAVAGSPKAVIGFVIGQLAADEAEILSIGVAPNWQRAGVAAGLLEGLARAARRGDAKRIFLDVAEDNEAARALYQKLGFAEVGRRKRYYHRAGAEPVDALTLAWTL</sequence>
<dbReference type="InterPro" id="IPR000182">
    <property type="entry name" value="GNAT_dom"/>
</dbReference>
<keyword evidence="7" id="KW-1185">Reference proteome</keyword>
<dbReference type="KEGG" id="hdn:Hden_3482"/>
<proteinExistence type="inferred from homology"/>
<keyword evidence="3 6" id="KW-0808">Transferase</keyword>
<dbReference type="NCBIfam" id="TIGR01575">
    <property type="entry name" value="rimI"/>
    <property type="match status" value="1"/>
</dbReference>
<dbReference type="InterPro" id="IPR050680">
    <property type="entry name" value="YpeA/RimI_acetyltransf"/>
</dbReference>
<dbReference type="InterPro" id="IPR006464">
    <property type="entry name" value="AcTrfase_RimI/Ard1"/>
</dbReference>
<name>D8JY69_HYPDA</name>
<organism evidence="6 7">
    <name type="scientific">Hyphomicrobium denitrificans (strain ATCC 51888 / DSM 1869 / NCIMB 11706 / TK 0415)</name>
    <dbReference type="NCBI Taxonomy" id="582899"/>
    <lineage>
        <taxon>Bacteria</taxon>
        <taxon>Pseudomonadati</taxon>
        <taxon>Pseudomonadota</taxon>
        <taxon>Alphaproteobacteria</taxon>
        <taxon>Hyphomicrobiales</taxon>
        <taxon>Hyphomicrobiaceae</taxon>
        <taxon>Hyphomicrobium</taxon>
    </lineage>
</organism>
<dbReference type="PANTHER" id="PTHR43420">
    <property type="entry name" value="ACETYLTRANSFERASE"/>
    <property type="match status" value="1"/>
</dbReference>
<dbReference type="SUPFAM" id="SSF55729">
    <property type="entry name" value="Acyl-CoA N-acyltransferases (Nat)"/>
    <property type="match status" value="1"/>
</dbReference>
<dbReference type="PROSITE" id="PS51186">
    <property type="entry name" value="GNAT"/>
    <property type="match status" value="1"/>
</dbReference>
<dbReference type="CDD" id="cd04301">
    <property type="entry name" value="NAT_SF"/>
    <property type="match status" value="1"/>
</dbReference>
<dbReference type="InterPro" id="IPR016181">
    <property type="entry name" value="Acyl_CoA_acyltransferase"/>
</dbReference>